<proteinExistence type="evidence at transcript level"/>
<dbReference type="KEGG" id="zma:100284820"/>
<protein>
    <submittedName>
        <fullName evidence="1">Uncharacterized protein</fullName>
    </submittedName>
</protein>
<dbReference type="OrthoDB" id="429955at2759"/>
<dbReference type="GeneID" id="100284820"/>
<accession>C4J751</accession>
<name>C4J751_MAIZE</name>
<dbReference type="AlphaFoldDB" id="C4J751"/>
<dbReference type="EMBL" id="BT086648">
    <property type="protein sequence ID" value="ACR37001.1"/>
    <property type="molecule type" value="mRNA"/>
</dbReference>
<evidence type="ECO:0000313" key="1">
    <source>
        <dbReference type="EMBL" id="ACR37001.1"/>
    </source>
</evidence>
<sequence>MIDLQMMKQLEVQKHRPNISNFQLKTIQQELVLVQENV</sequence>
<dbReference type="RefSeq" id="NP_001151187.2">
    <property type="nucleotide sequence ID" value="NM_001157715.2"/>
</dbReference>
<organism evidence="1">
    <name type="scientific">Zea mays</name>
    <name type="common">Maize</name>
    <dbReference type="NCBI Taxonomy" id="4577"/>
    <lineage>
        <taxon>Eukaryota</taxon>
        <taxon>Viridiplantae</taxon>
        <taxon>Streptophyta</taxon>
        <taxon>Embryophyta</taxon>
        <taxon>Tracheophyta</taxon>
        <taxon>Spermatophyta</taxon>
        <taxon>Magnoliopsida</taxon>
        <taxon>Liliopsida</taxon>
        <taxon>Poales</taxon>
        <taxon>Poaceae</taxon>
        <taxon>PACMAD clade</taxon>
        <taxon>Panicoideae</taxon>
        <taxon>Andropogonodae</taxon>
        <taxon>Andropogoneae</taxon>
        <taxon>Tripsacinae</taxon>
        <taxon>Zea</taxon>
    </lineage>
</organism>
<reference evidence="1" key="1">
    <citation type="journal article" date="2009" name="PLoS Genet.">
        <title>Sequencing, mapping, and analysis of 27,455 maize full-length cDNAs.</title>
        <authorList>
            <person name="Soderlund C."/>
            <person name="Descour A."/>
            <person name="Kudrna D."/>
            <person name="Bomhoff M."/>
            <person name="Boyd L."/>
            <person name="Currie J."/>
            <person name="Angelova A."/>
            <person name="Collura K."/>
            <person name="Wissotski M."/>
            <person name="Ashley E."/>
            <person name="Morrow D."/>
            <person name="Fernandes J."/>
            <person name="Walbot V."/>
            <person name="Yu Y."/>
        </authorList>
    </citation>
    <scope>NUCLEOTIDE SEQUENCE</scope>
    <source>
        <strain evidence="1">B73</strain>
    </source>
</reference>